<keyword evidence="4 7" id="KW-1133">Transmembrane helix</keyword>
<evidence type="ECO:0000256" key="5">
    <source>
        <dbReference type="ARBA" id="ARBA00023136"/>
    </source>
</evidence>
<feature type="compositionally biased region" description="Polar residues" evidence="6">
    <location>
        <begin position="73"/>
        <end position="100"/>
    </location>
</feature>
<evidence type="ECO:0000313" key="10">
    <source>
        <dbReference type="Proteomes" id="UP000464524"/>
    </source>
</evidence>
<feature type="transmembrane region" description="Helical" evidence="7">
    <location>
        <begin position="32"/>
        <end position="61"/>
    </location>
</feature>
<dbReference type="GO" id="GO:0005886">
    <property type="term" value="C:plasma membrane"/>
    <property type="evidence" value="ECO:0007669"/>
    <property type="project" value="UniProtKB-SubCell"/>
</dbReference>
<dbReference type="KEGG" id="pmes:FX988_03913"/>
<keyword evidence="5 7" id="KW-0472">Membrane</keyword>
<evidence type="ECO:0000256" key="2">
    <source>
        <dbReference type="ARBA" id="ARBA00022475"/>
    </source>
</evidence>
<protein>
    <submittedName>
        <fullName evidence="9">Phage shock protein C</fullName>
    </submittedName>
</protein>
<reference evidence="9 10" key="1">
    <citation type="submission" date="2019-12" db="EMBL/GenBank/DDBJ databases">
        <title>Genome sequencing and assembly of endphytes of Porphyra tenera.</title>
        <authorList>
            <person name="Park J.M."/>
            <person name="Shin R."/>
            <person name="Jo S.H."/>
        </authorList>
    </citation>
    <scope>NUCLEOTIDE SEQUENCE [LARGE SCALE GENOMIC DNA]</scope>
    <source>
        <strain evidence="9 10">GPM4</strain>
    </source>
</reference>
<evidence type="ECO:0000256" key="4">
    <source>
        <dbReference type="ARBA" id="ARBA00022989"/>
    </source>
</evidence>
<evidence type="ECO:0000256" key="7">
    <source>
        <dbReference type="SAM" id="Phobius"/>
    </source>
</evidence>
<dbReference type="PANTHER" id="PTHR33885">
    <property type="entry name" value="PHAGE SHOCK PROTEIN C"/>
    <property type="match status" value="1"/>
</dbReference>
<keyword evidence="2" id="KW-1003">Cell membrane</keyword>
<dbReference type="Proteomes" id="UP000464524">
    <property type="component" value="Chromosome"/>
</dbReference>
<evidence type="ECO:0000256" key="6">
    <source>
        <dbReference type="SAM" id="MobiDB-lite"/>
    </source>
</evidence>
<dbReference type="NCBIfam" id="TIGR02978">
    <property type="entry name" value="phageshock_pspC"/>
    <property type="match status" value="1"/>
</dbReference>
<dbReference type="AlphaFoldDB" id="A0A857JSQ4"/>
<comment type="subcellular location">
    <subcellularLocation>
        <location evidence="1">Cell membrane</location>
        <topology evidence="1">Single-pass membrane protein</topology>
    </subcellularLocation>
</comment>
<name>A0A857JSQ4_9ALTE</name>
<dbReference type="EMBL" id="CP047656">
    <property type="protein sequence ID" value="QHJ13644.1"/>
    <property type="molecule type" value="Genomic_DNA"/>
</dbReference>
<sequence>MNTRGELTRDPDKGKISGVCAGVAEYFGIELWLVRILVVSAFFLTAGTFVVVSYVAAWFILEKKSTRHGGGNNKSNGRQSFSATSSGKGWQTSGKGWQNSNDDEEEKVKVKSKVWQSGEPPKQAFADIKQRFEKNEIRLRQIETYVTSAQYQLNREINNL</sequence>
<dbReference type="PANTHER" id="PTHR33885:SF3">
    <property type="entry name" value="PHAGE SHOCK PROTEIN C"/>
    <property type="match status" value="1"/>
</dbReference>
<dbReference type="InterPro" id="IPR052027">
    <property type="entry name" value="PspC"/>
</dbReference>
<gene>
    <name evidence="9" type="ORF">FX988_03913</name>
</gene>
<keyword evidence="10" id="KW-1185">Reference proteome</keyword>
<organism evidence="9 10">
    <name type="scientific">Paraglaciecola mesophila</name>
    <dbReference type="NCBI Taxonomy" id="197222"/>
    <lineage>
        <taxon>Bacteria</taxon>
        <taxon>Pseudomonadati</taxon>
        <taxon>Pseudomonadota</taxon>
        <taxon>Gammaproteobacteria</taxon>
        <taxon>Alteromonadales</taxon>
        <taxon>Alteromonadaceae</taxon>
        <taxon>Paraglaciecola</taxon>
    </lineage>
</organism>
<evidence type="ECO:0000259" key="8">
    <source>
        <dbReference type="Pfam" id="PF04024"/>
    </source>
</evidence>
<dbReference type="InterPro" id="IPR014320">
    <property type="entry name" value="Phageshock_PspC"/>
</dbReference>
<evidence type="ECO:0000313" key="9">
    <source>
        <dbReference type="EMBL" id="QHJ13644.1"/>
    </source>
</evidence>
<accession>A0A857JSQ4</accession>
<evidence type="ECO:0000256" key="1">
    <source>
        <dbReference type="ARBA" id="ARBA00004162"/>
    </source>
</evidence>
<dbReference type="RefSeq" id="WP_160181732.1">
    <property type="nucleotide sequence ID" value="NZ_CP047656.1"/>
</dbReference>
<feature type="domain" description="Phage shock protein PspC N-terminal" evidence="8">
    <location>
        <begin position="6"/>
        <end position="63"/>
    </location>
</feature>
<proteinExistence type="predicted"/>
<feature type="region of interest" description="Disordered" evidence="6">
    <location>
        <begin position="66"/>
        <end position="118"/>
    </location>
</feature>
<dbReference type="OrthoDB" id="7359894at2"/>
<evidence type="ECO:0000256" key="3">
    <source>
        <dbReference type="ARBA" id="ARBA00022692"/>
    </source>
</evidence>
<keyword evidence="3 7" id="KW-0812">Transmembrane</keyword>
<dbReference type="Pfam" id="PF04024">
    <property type="entry name" value="PspC"/>
    <property type="match status" value="1"/>
</dbReference>
<dbReference type="InterPro" id="IPR007168">
    <property type="entry name" value="Phageshock_PspC_N"/>
</dbReference>